<name>K1QXI8_MAGGI</name>
<dbReference type="EMBL" id="JH818243">
    <property type="protein sequence ID" value="EKC33655.1"/>
    <property type="molecule type" value="Genomic_DNA"/>
</dbReference>
<organism evidence="1">
    <name type="scientific">Magallana gigas</name>
    <name type="common">Pacific oyster</name>
    <name type="synonym">Crassostrea gigas</name>
    <dbReference type="NCBI Taxonomy" id="29159"/>
    <lineage>
        <taxon>Eukaryota</taxon>
        <taxon>Metazoa</taxon>
        <taxon>Spiralia</taxon>
        <taxon>Lophotrochozoa</taxon>
        <taxon>Mollusca</taxon>
        <taxon>Bivalvia</taxon>
        <taxon>Autobranchia</taxon>
        <taxon>Pteriomorphia</taxon>
        <taxon>Ostreida</taxon>
        <taxon>Ostreoidea</taxon>
        <taxon>Ostreidae</taxon>
        <taxon>Magallana</taxon>
    </lineage>
</organism>
<dbReference type="HOGENOM" id="CLU_3034415_0_0_1"/>
<evidence type="ECO:0000313" key="1">
    <source>
        <dbReference type="EMBL" id="EKC33655.1"/>
    </source>
</evidence>
<sequence>MASVGARLNLYNIIQRRRKTPRPRVFKDRSNPLEELPADEVFRKYRFRRLAVRSP</sequence>
<reference evidence="1" key="1">
    <citation type="journal article" date="2012" name="Nature">
        <title>The oyster genome reveals stress adaptation and complexity of shell formation.</title>
        <authorList>
            <person name="Zhang G."/>
            <person name="Fang X."/>
            <person name="Guo X."/>
            <person name="Li L."/>
            <person name="Luo R."/>
            <person name="Xu F."/>
            <person name="Yang P."/>
            <person name="Zhang L."/>
            <person name="Wang X."/>
            <person name="Qi H."/>
            <person name="Xiong Z."/>
            <person name="Que H."/>
            <person name="Xie Y."/>
            <person name="Holland P.W."/>
            <person name="Paps J."/>
            <person name="Zhu Y."/>
            <person name="Wu F."/>
            <person name="Chen Y."/>
            <person name="Wang J."/>
            <person name="Peng C."/>
            <person name="Meng J."/>
            <person name="Yang L."/>
            <person name="Liu J."/>
            <person name="Wen B."/>
            <person name="Zhang N."/>
            <person name="Huang Z."/>
            <person name="Zhu Q."/>
            <person name="Feng Y."/>
            <person name="Mount A."/>
            <person name="Hedgecock D."/>
            <person name="Xu Z."/>
            <person name="Liu Y."/>
            <person name="Domazet-Loso T."/>
            <person name="Du Y."/>
            <person name="Sun X."/>
            <person name="Zhang S."/>
            <person name="Liu B."/>
            <person name="Cheng P."/>
            <person name="Jiang X."/>
            <person name="Li J."/>
            <person name="Fan D."/>
            <person name="Wang W."/>
            <person name="Fu W."/>
            <person name="Wang T."/>
            <person name="Wang B."/>
            <person name="Zhang J."/>
            <person name="Peng Z."/>
            <person name="Li Y."/>
            <person name="Li N."/>
            <person name="Wang J."/>
            <person name="Chen M."/>
            <person name="He Y."/>
            <person name="Tan F."/>
            <person name="Song X."/>
            <person name="Zheng Q."/>
            <person name="Huang R."/>
            <person name="Yang H."/>
            <person name="Du X."/>
            <person name="Chen L."/>
            <person name="Yang M."/>
            <person name="Gaffney P.M."/>
            <person name="Wang S."/>
            <person name="Luo L."/>
            <person name="She Z."/>
            <person name="Ming Y."/>
            <person name="Huang W."/>
            <person name="Zhang S."/>
            <person name="Huang B."/>
            <person name="Zhang Y."/>
            <person name="Qu T."/>
            <person name="Ni P."/>
            <person name="Miao G."/>
            <person name="Wang J."/>
            <person name="Wang Q."/>
            <person name="Steinberg C.E."/>
            <person name="Wang H."/>
            <person name="Li N."/>
            <person name="Qian L."/>
            <person name="Zhang G."/>
            <person name="Li Y."/>
            <person name="Yang H."/>
            <person name="Liu X."/>
            <person name="Wang J."/>
            <person name="Yin Y."/>
            <person name="Wang J."/>
        </authorList>
    </citation>
    <scope>NUCLEOTIDE SEQUENCE [LARGE SCALE GENOMIC DNA]</scope>
    <source>
        <strain evidence="1">05x7-T-G4-1.051#20</strain>
    </source>
</reference>
<dbReference type="InParanoid" id="K1QXI8"/>
<gene>
    <name evidence="1" type="ORF">CGI_10007720</name>
</gene>
<accession>K1QXI8</accession>
<protein>
    <submittedName>
        <fullName evidence="1">Uncharacterized protein</fullName>
    </submittedName>
</protein>
<dbReference type="AlphaFoldDB" id="K1QXI8"/>
<proteinExistence type="predicted"/>